<dbReference type="AlphaFoldDB" id="A0A0W0VI58"/>
<dbReference type="Proteomes" id="UP000054997">
    <property type="component" value="Unassembled WGS sequence"/>
</dbReference>
<protein>
    <submittedName>
        <fullName evidence="1">Uncharacterized protein</fullName>
    </submittedName>
</protein>
<name>A0A0W0VI58_9GAMM</name>
<gene>
    <name evidence="1" type="ORF">Llon_1978</name>
</gene>
<accession>A0A0W0VI58</accession>
<organism evidence="1 2">
    <name type="scientific">Legionella londiniensis</name>
    <dbReference type="NCBI Taxonomy" id="45068"/>
    <lineage>
        <taxon>Bacteria</taxon>
        <taxon>Pseudomonadati</taxon>
        <taxon>Pseudomonadota</taxon>
        <taxon>Gammaproteobacteria</taxon>
        <taxon>Legionellales</taxon>
        <taxon>Legionellaceae</taxon>
        <taxon>Legionella</taxon>
    </lineage>
</organism>
<evidence type="ECO:0000313" key="2">
    <source>
        <dbReference type="Proteomes" id="UP000054997"/>
    </source>
</evidence>
<keyword evidence="2" id="KW-1185">Reference proteome</keyword>
<proteinExistence type="predicted"/>
<evidence type="ECO:0000313" key="1">
    <source>
        <dbReference type="EMBL" id="KTD19806.1"/>
    </source>
</evidence>
<reference evidence="1 2" key="1">
    <citation type="submission" date="2015-11" db="EMBL/GenBank/DDBJ databases">
        <title>Genomic analysis of 38 Legionella species identifies large and diverse effector repertoires.</title>
        <authorList>
            <person name="Burstein D."/>
            <person name="Amaro F."/>
            <person name="Zusman T."/>
            <person name="Lifshitz Z."/>
            <person name="Cohen O."/>
            <person name="Gilbert J.A."/>
            <person name="Pupko T."/>
            <person name="Shuman H.A."/>
            <person name="Segal G."/>
        </authorList>
    </citation>
    <scope>NUCLEOTIDE SEQUENCE [LARGE SCALE GENOMIC DNA]</scope>
    <source>
        <strain evidence="1 2">ATCC 49505</strain>
    </source>
</reference>
<dbReference type="EMBL" id="LNYK01000033">
    <property type="protein sequence ID" value="KTD19806.1"/>
    <property type="molecule type" value="Genomic_DNA"/>
</dbReference>
<dbReference type="PATRIC" id="fig|45068.5.peg.2150"/>
<comment type="caution">
    <text evidence="1">The sequence shown here is derived from an EMBL/GenBank/DDBJ whole genome shotgun (WGS) entry which is preliminary data.</text>
</comment>
<dbReference type="STRING" id="45068.Llon_1978"/>
<sequence>MKIKLESDEVNLTPISVSRDLFADPAFDSESLDFADKLRNVEVNSFPCVSPAAFESFSWQKQQFQLGYYFLHRA</sequence>